<dbReference type="InterPro" id="IPR036291">
    <property type="entry name" value="NAD(P)-bd_dom_sf"/>
</dbReference>
<comment type="similarity">
    <text evidence="1 2">Belongs to the dTDP-4-dehydrorhamnose reductase family.</text>
</comment>
<dbReference type="Proteomes" id="UP000229554">
    <property type="component" value="Unassembled WGS sequence"/>
</dbReference>
<organism evidence="4 5">
    <name type="scientific">Candidatus Roizmanbacteria bacterium CG10_big_fil_rev_8_21_14_0_10_39_6</name>
    <dbReference type="NCBI Taxonomy" id="1974853"/>
    <lineage>
        <taxon>Bacteria</taxon>
        <taxon>Candidatus Roizmaniibacteriota</taxon>
    </lineage>
</organism>
<name>A0A2M8KTA0_9BACT</name>
<keyword evidence="2" id="KW-0521">NADP</keyword>
<dbReference type="Gene3D" id="3.40.50.720">
    <property type="entry name" value="NAD(P)-binding Rossmann-like Domain"/>
    <property type="match status" value="1"/>
</dbReference>
<dbReference type="GO" id="GO:0005829">
    <property type="term" value="C:cytosol"/>
    <property type="evidence" value="ECO:0007669"/>
    <property type="project" value="TreeGrafter"/>
</dbReference>
<sequence length="277" mass="31270">MKRVIITGSTGLVGSRIVELLHEKVHFISLSQPLVDITNMESVKNALLSVEYDTILHLAAYTKVDEAEQEQESAHSVNVAGTQHIFTIAQEQQKHMIFISTDFVFDGIHPPFTENAVPHPLSIYGTTKYKAEKVVANDAMIVRISYPYKKYPSEKKDFVHKIKDQLSSGNTLRMVQDSLITPTYIDDIAYALYYLIEHFSPSIFHIVGADALSPYDAGVQIARTFGLNEQLIQPALFTEFFHNKAKRPQFSDIQSSKNTFFTMKTFEQGLAAFLQDS</sequence>
<gene>
    <name evidence="4" type="ORF">COU88_01100</name>
</gene>
<evidence type="ECO:0000313" key="5">
    <source>
        <dbReference type="Proteomes" id="UP000229554"/>
    </source>
</evidence>
<dbReference type="CDD" id="cd05254">
    <property type="entry name" value="dTDP_HR_like_SDR_e"/>
    <property type="match status" value="1"/>
</dbReference>
<dbReference type="PANTHER" id="PTHR10491">
    <property type="entry name" value="DTDP-4-DEHYDRORHAMNOSE REDUCTASE"/>
    <property type="match status" value="1"/>
</dbReference>
<evidence type="ECO:0000313" key="4">
    <source>
        <dbReference type="EMBL" id="PJE63152.1"/>
    </source>
</evidence>
<dbReference type="GO" id="GO:0019305">
    <property type="term" value="P:dTDP-rhamnose biosynthetic process"/>
    <property type="evidence" value="ECO:0007669"/>
    <property type="project" value="UniProtKB-UniPathway"/>
</dbReference>
<dbReference type="Pfam" id="PF04321">
    <property type="entry name" value="RmlD_sub_bind"/>
    <property type="match status" value="1"/>
</dbReference>
<evidence type="ECO:0000256" key="2">
    <source>
        <dbReference type="RuleBase" id="RU364082"/>
    </source>
</evidence>
<dbReference type="InterPro" id="IPR005913">
    <property type="entry name" value="dTDP_dehydrorham_reduct"/>
</dbReference>
<dbReference type="EC" id="1.1.1.133" evidence="2"/>
<dbReference type="InterPro" id="IPR029903">
    <property type="entry name" value="RmlD-like-bd"/>
</dbReference>
<dbReference type="GO" id="GO:0008831">
    <property type="term" value="F:dTDP-4-dehydrorhamnose reductase activity"/>
    <property type="evidence" value="ECO:0007669"/>
    <property type="project" value="UniProtKB-EC"/>
</dbReference>
<reference evidence="5" key="1">
    <citation type="submission" date="2017-09" db="EMBL/GenBank/DDBJ databases">
        <title>Depth-based differentiation of microbial function through sediment-hosted aquifers and enrichment of novel symbionts in the deep terrestrial subsurface.</title>
        <authorList>
            <person name="Probst A.J."/>
            <person name="Ladd B."/>
            <person name="Jarett J.K."/>
            <person name="Geller-Mcgrath D.E."/>
            <person name="Sieber C.M.K."/>
            <person name="Emerson J.B."/>
            <person name="Anantharaman K."/>
            <person name="Thomas B.C."/>
            <person name="Malmstrom R."/>
            <person name="Stieglmeier M."/>
            <person name="Klingl A."/>
            <person name="Woyke T."/>
            <person name="Ryan C.M."/>
            <person name="Banfield J.F."/>
        </authorList>
    </citation>
    <scope>NUCLEOTIDE SEQUENCE [LARGE SCALE GENOMIC DNA]</scope>
</reference>
<evidence type="ECO:0000259" key="3">
    <source>
        <dbReference type="Pfam" id="PF04321"/>
    </source>
</evidence>
<dbReference type="SUPFAM" id="SSF51735">
    <property type="entry name" value="NAD(P)-binding Rossmann-fold domains"/>
    <property type="match status" value="1"/>
</dbReference>
<comment type="caution">
    <text evidence="4">The sequence shown here is derived from an EMBL/GenBank/DDBJ whole genome shotgun (WGS) entry which is preliminary data.</text>
</comment>
<dbReference type="AlphaFoldDB" id="A0A2M8KTA0"/>
<feature type="domain" description="RmlD-like substrate binding" evidence="3">
    <location>
        <begin position="3"/>
        <end position="276"/>
    </location>
</feature>
<proteinExistence type="inferred from homology"/>
<comment type="function">
    <text evidence="2">Catalyzes the reduction of dTDP-6-deoxy-L-lyxo-4-hexulose to yield dTDP-L-rhamnose.</text>
</comment>
<dbReference type="EMBL" id="PFED01000045">
    <property type="protein sequence ID" value="PJE63152.1"/>
    <property type="molecule type" value="Genomic_DNA"/>
</dbReference>
<accession>A0A2M8KTA0</accession>
<keyword evidence="2" id="KW-0560">Oxidoreductase</keyword>
<evidence type="ECO:0000256" key="1">
    <source>
        <dbReference type="ARBA" id="ARBA00010944"/>
    </source>
</evidence>
<dbReference type="PANTHER" id="PTHR10491:SF4">
    <property type="entry name" value="METHIONINE ADENOSYLTRANSFERASE 2 SUBUNIT BETA"/>
    <property type="match status" value="1"/>
</dbReference>
<protein>
    <recommendedName>
        <fullName evidence="2">dTDP-4-dehydrorhamnose reductase</fullName>
        <ecNumber evidence="2">1.1.1.133</ecNumber>
    </recommendedName>
</protein>
<dbReference type="UniPathway" id="UPA00124"/>
<comment type="pathway">
    <text evidence="2">Carbohydrate biosynthesis; dTDP-L-rhamnose biosynthesis.</text>
</comment>